<accession>A0A8X7VVS1</accession>
<keyword evidence="2" id="KW-1185">Reference proteome</keyword>
<dbReference type="Proteomes" id="UP000886595">
    <property type="component" value="Unassembled WGS sequence"/>
</dbReference>
<protein>
    <submittedName>
        <fullName evidence="1">Uncharacterized protein</fullName>
    </submittedName>
</protein>
<evidence type="ECO:0000313" key="1">
    <source>
        <dbReference type="EMBL" id="KAG2317730.1"/>
    </source>
</evidence>
<dbReference type="InterPro" id="IPR035513">
    <property type="entry name" value="Invertase/methylesterase_inhib"/>
</dbReference>
<dbReference type="AlphaFoldDB" id="A0A8X7VVS1"/>
<organism evidence="1 2">
    <name type="scientific">Brassica carinata</name>
    <name type="common">Ethiopian mustard</name>
    <name type="synonym">Abyssinian cabbage</name>
    <dbReference type="NCBI Taxonomy" id="52824"/>
    <lineage>
        <taxon>Eukaryota</taxon>
        <taxon>Viridiplantae</taxon>
        <taxon>Streptophyta</taxon>
        <taxon>Embryophyta</taxon>
        <taxon>Tracheophyta</taxon>
        <taxon>Spermatophyta</taxon>
        <taxon>Magnoliopsida</taxon>
        <taxon>eudicotyledons</taxon>
        <taxon>Gunneridae</taxon>
        <taxon>Pentapetalae</taxon>
        <taxon>rosids</taxon>
        <taxon>malvids</taxon>
        <taxon>Brassicales</taxon>
        <taxon>Brassicaceae</taxon>
        <taxon>Brassiceae</taxon>
        <taxon>Brassica</taxon>
    </lineage>
</organism>
<dbReference type="EMBL" id="JAAMPC010000004">
    <property type="protein sequence ID" value="KAG2317730.1"/>
    <property type="molecule type" value="Genomic_DNA"/>
</dbReference>
<dbReference type="InterPro" id="IPR006501">
    <property type="entry name" value="Pectinesterase_inhib_dom"/>
</dbReference>
<name>A0A8X7VVS1_BRACI</name>
<proteinExistence type="predicted"/>
<sequence>MTKGLARRTATDPNLEITIWVLRDRKQYRMAITGLDRAKYSLASGDVRGHNIFVSKAMAKPKLCQDEMLKVKGDPSLVKHGEDFHNICSILLVISKMML</sequence>
<dbReference type="NCBIfam" id="TIGR01614">
    <property type="entry name" value="PME_inhib"/>
    <property type="match status" value="1"/>
</dbReference>
<gene>
    <name evidence="1" type="ORF">Bca52824_020852</name>
</gene>
<dbReference type="Gene3D" id="1.20.140.40">
    <property type="entry name" value="Invertase/pectin methylesterase inhibitor family protein"/>
    <property type="match status" value="1"/>
</dbReference>
<reference evidence="1 2" key="1">
    <citation type="submission" date="2020-02" db="EMBL/GenBank/DDBJ databases">
        <authorList>
            <person name="Ma Q."/>
            <person name="Huang Y."/>
            <person name="Song X."/>
            <person name="Pei D."/>
        </authorList>
    </citation>
    <scope>NUCLEOTIDE SEQUENCE [LARGE SCALE GENOMIC DNA]</scope>
    <source>
        <strain evidence="1">Sxm20200214</strain>
        <tissue evidence="1">Leaf</tissue>
    </source>
</reference>
<evidence type="ECO:0000313" key="2">
    <source>
        <dbReference type="Proteomes" id="UP000886595"/>
    </source>
</evidence>
<dbReference type="GO" id="GO:0004857">
    <property type="term" value="F:enzyme inhibitor activity"/>
    <property type="evidence" value="ECO:0007669"/>
    <property type="project" value="InterPro"/>
</dbReference>
<comment type="caution">
    <text evidence="1">The sequence shown here is derived from an EMBL/GenBank/DDBJ whole genome shotgun (WGS) entry which is preliminary data.</text>
</comment>
<dbReference type="SUPFAM" id="SSF101148">
    <property type="entry name" value="Plant invertase/pectin methylesterase inhibitor"/>
    <property type="match status" value="1"/>
</dbReference>